<dbReference type="Proteomes" id="UP000190198">
    <property type="component" value="Unassembled WGS sequence"/>
</dbReference>
<feature type="non-terminal residue" evidence="1">
    <location>
        <position position="205"/>
    </location>
</feature>
<evidence type="ECO:0000313" key="2">
    <source>
        <dbReference type="Proteomes" id="UP000190198"/>
    </source>
</evidence>
<dbReference type="AlphaFoldDB" id="A0A1T2KUB5"/>
<gene>
    <name evidence="1" type="ORF">BOW52_10860</name>
</gene>
<dbReference type="RefSeq" id="WP_153039651.1">
    <property type="nucleotide sequence ID" value="NZ_MPRK01000337.1"/>
</dbReference>
<name>A0A1T2KUB5_9GAMM</name>
<comment type="caution">
    <text evidence="1">The sequence shown here is derived from an EMBL/GenBank/DDBJ whole genome shotgun (WGS) entry which is preliminary data.</text>
</comment>
<reference evidence="1 2" key="1">
    <citation type="submission" date="2016-11" db="EMBL/GenBank/DDBJ databases">
        <title>Mixed transmission modes and dynamic genome evolution in an obligate animal-bacterial symbiosis.</title>
        <authorList>
            <person name="Russell S.L."/>
            <person name="Corbett-Detig R.B."/>
            <person name="Cavanaugh C.M."/>
        </authorList>
    </citation>
    <scope>NUCLEOTIDE SEQUENCE [LARGE SCALE GENOMIC DNA]</scope>
    <source>
        <strain evidence="1">Sp-SM6</strain>
    </source>
</reference>
<protein>
    <submittedName>
        <fullName evidence="1">Uncharacterized protein</fullName>
    </submittedName>
</protein>
<accession>A0A1T2KUB5</accession>
<keyword evidence="2" id="KW-1185">Reference proteome</keyword>
<sequence length="205" mass="22803">MMTRQWWNNCSVGQEAASEILAIDSLEDQIAPIGANLSKIRELIGSLEMCHHKAEKWVSNIIEAIATGETSKGLGTRSPGQVHPTEVVSKNACGALSGWVAGCPSTSIDLTIGTVPASRVFACLGERSPLKEWQVQRVIEKIRSWIDFPRSLEDPSTQYAWLSYGQNDCPDHYKEHQDFWRQTVETIPFEELQIDGEDFSLGLAI</sequence>
<dbReference type="EMBL" id="MPRK01000337">
    <property type="protein sequence ID" value="OOZ36320.1"/>
    <property type="molecule type" value="Genomic_DNA"/>
</dbReference>
<organism evidence="1 2">
    <name type="scientific">Solemya elarraichensis gill symbiont</name>
    <dbReference type="NCBI Taxonomy" id="1918949"/>
    <lineage>
        <taxon>Bacteria</taxon>
        <taxon>Pseudomonadati</taxon>
        <taxon>Pseudomonadota</taxon>
        <taxon>Gammaproteobacteria</taxon>
        <taxon>sulfur-oxidizing symbionts</taxon>
    </lineage>
</organism>
<dbReference type="OrthoDB" id="9819973at2"/>
<evidence type="ECO:0000313" key="1">
    <source>
        <dbReference type="EMBL" id="OOZ36320.1"/>
    </source>
</evidence>
<proteinExistence type="predicted"/>